<dbReference type="InterPro" id="IPR036380">
    <property type="entry name" value="Isochorismatase-like_sf"/>
</dbReference>
<evidence type="ECO:0000256" key="3">
    <source>
        <dbReference type="ARBA" id="ARBA00022723"/>
    </source>
</evidence>
<dbReference type="OrthoDB" id="3341310at2759"/>
<evidence type="ECO:0000313" key="9">
    <source>
        <dbReference type="EMBL" id="KAF2485703.1"/>
    </source>
</evidence>
<evidence type="ECO:0000256" key="6">
    <source>
        <dbReference type="ARBA" id="ARBA00039017"/>
    </source>
</evidence>
<evidence type="ECO:0000256" key="7">
    <source>
        <dbReference type="ARBA" id="ARBA00043224"/>
    </source>
</evidence>
<comment type="similarity">
    <text evidence="1">Belongs to the isochorismatase family.</text>
</comment>
<name>A0A6A6Q203_9PEZI</name>
<dbReference type="GO" id="GO:0008936">
    <property type="term" value="F:nicotinamidase activity"/>
    <property type="evidence" value="ECO:0007669"/>
    <property type="project" value="UniProtKB-EC"/>
</dbReference>
<reference evidence="9" key="1">
    <citation type="journal article" date="2020" name="Stud. Mycol.">
        <title>101 Dothideomycetes genomes: a test case for predicting lifestyles and emergence of pathogens.</title>
        <authorList>
            <person name="Haridas S."/>
            <person name="Albert R."/>
            <person name="Binder M."/>
            <person name="Bloem J."/>
            <person name="Labutti K."/>
            <person name="Salamov A."/>
            <person name="Andreopoulos B."/>
            <person name="Baker S."/>
            <person name="Barry K."/>
            <person name="Bills G."/>
            <person name="Bluhm B."/>
            <person name="Cannon C."/>
            <person name="Castanera R."/>
            <person name="Culley D."/>
            <person name="Daum C."/>
            <person name="Ezra D."/>
            <person name="Gonzalez J."/>
            <person name="Henrissat B."/>
            <person name="Kuo A."/>
            <person name="Liang C."/>
            <person name="Lipzen A."/>
            <person name="Lutzoni F."/>
            <person name="Magnuson J."/>
            <person name="Mondo S."/>
            <person name="Nolan M."/>
            <person name="Ohm R."/>
            <person name="Pangilinan J."/>
            <person name="Park H.-J."/>
            <person name="Ramirez L."/>
            <person name="Alfaro M."/>
            <person name="Sun H."/>
            <person name="Tritt A."/>
            <person name="Yoshinaga Y."/>
            <person name="Zwiers L.-H."/>
            <person name="Turgeon B."/>
            <person name="Goodwin S."/>
            <person name="Spatafora J."/>
            <person name="Crous P."/>
            <person name="Grigoriev I."/>
        </authorList>
    </citation>
    <scope>NUCLEOTIDE SEQUENCE</scope>
    <source>
        <strain evidence="9">CBS 113389</strain>
    </source>
</reference>
<dbReference type="InterPro" id="IPR000868">
    <property type="entry name" value="Isochorismatase-like_dom"/>
</dbReference>
<dbReference type="GO" id="GO:0019363">
    <property type="term" value="P:pyridine nucleotide biosynthetic process"/>
    <property type="evidence" value="ECO:0007669"/>
    <property type="project" value="UniProtKB-KW"/>
</dbReference>
<keyword evidence="2" id="KW-0662">Pyridine nucleotide biosynthesis</keyword>
<evidence type="ECO:0000256" key="5">
    <source>
        <dbReference type="ARBA" id="ARBA00037900"/>
    </source>
</evidence>
<dbReference type="EC" id="3.5.1.19" evidence="6"/>
<dbReference type="PANTHER" id="PTHR11080:SF2">
    <property type="entry name" value="LD05707P"/>
    <property type="match status" value="1"/>
</dbReference>
<proteinExistence type="inferred from homology"/>
<dbReference type="EMBL" id="MU001633">
    <property type="protein sequence ID" value="KAF2485703.1"/>
    <property type="molecule type" value="Genomic_DNA"/>
</dbReference>
<keyword evidence="4" id="KW-0378">Hydrolase</keyword>
<feature type="domain" description="Isochorismatase-like" evidence="8">
    <location>
        <begin position="9"/>
        <end position="196"/>
    </location>
</feature>
<organism evidence="9 10">
    <name type="scientific">Neohortaea acidophila</name>
    <dbReference type="NCBI Taxonomy" id="245834"/>
    <lineage>
        <taxon>Eukaryota</taxon>
        <taxon>Fungi</taxon>
        <taxon>Dikarya</taxon>
        <taxon>Ascomycota</taxon>
        <taxon>Pezizomycotina</taxon>
        <taxon>Dothideomycetes</taxon>
        <taxon>Dothideomycetidae</taxon>
        <taxon>Mycosphaerellales</taxon>
        <taxon>Teratosphaeriaceae</taxon>
        <taxon>Neohortaea</taxon>
    </lineage>
</organism>
<accession>A0A6A6Q203</accession>
<dbReference type="SUPFAM" id="SSF52499">
    <property type="entry name" value="Isochorismatase-like hydrolases"/>
    <property type="match status" value="1"/>
</dbReference>
<dbReference type="RefSeq" id="XP_033592272.1">
    <property type="nucleotide sequence ID" value="XM_033729197.1"/>
</dbReference>
<evidence type="ECO:0000256" key="2">
    <source>
        <dbReference type="ARBA" id="ARBA00022642"/>
    </source>
</evidence>
<comment type="pathway">
    <text evidence="5">Cofactor biosynthesis; nicotinate biosynthesis; nicotinate from nicotinamide: step 1/1.</text>
</comment>
<evidence type="ECO:0000256" key="4">
    <source>
        <dbReference type="ARBA" id="ARBA00022801"/>
    </source>
</evidence>
<dbReference type="PANTHER" id="PTHR11080">
    <property type="entry name" value="PYRAZINAMIDASE/NICOTINAMIDASE"/>
    <property type="match status" value="1"/>
</dbReference>
<dbReference type="Pfam" id="PF00857">
    <property type="entry name" value="Isochorismatase"/>
    <property type="match status" value="1"/>
</dbReference>
<gene>
    <name evidence="9" type="ORF">BDY17DRAFT_110348</name>
</gene>
<evidence type="ECO:0000259" key="8">
    <source>
        <dbReference type="Pfam" id="PF00857"/>
    </source>
</evidence>
<dbReference type="GO" id="GO:0046872">
    <property type="term" value="F:metal ion binding"/>
    <property type="evidence" value="ECO:0007669"/>
    <property type="project" value="UniProtKB-KW"/>
</dbReference>
<evidence type="ECO:0000313" key="10">
    <source>
        <dbReference type="Proteomes" id="UP000799767"/>
    </source>
</evidence>
<dbReference type="Gene3D" id="3.40.50.850">
    <property type="entry name" value="Isochorismatase-like"/>
    <property type="match status" value="1"/>
</dbReference>
<dbReference type="InterPro" id="IPR052347">
    <property type="entry name" value="Isochorismatase_Nicotinamidase"/>
</dbReference>
<protein>
    <recommendedName>
        <fullName evidence="6">nicotinamidase</fullName>
        <ecNumber evidence="6">3.5.1.19</ecNumber>
    </recommendedName>
    <alternativeName>
        <fullName evidence="7">Nicotinamide deamidase</fullName>
    </alternativeName>
</protein>
<keyword evidence="10" id="KW-1185">Reference proteome</keyword>
<dbReference type="AlphaFoldDB" id="A0A6A6Q203"/>
<evidence type="ECO:0000256" key="1">
    <source>
        <dbReference type="ARBA" id="ARBA00006336"/>
    </source>
</evidence>
<dbReference type="GeneID" id="54470199"/>
<dbReference type="Proteomes" id="UP000799767">
    <property type="component" value="Unassembled WGS sequence"/>
</dbReference>
<keyword evidence="3" id="KW-0479">Metal-binding</keyword>
<sequence>MASPNPPSAALLIVDVQEDFCRPNGSLALPGGRELATPINKLLASPGFKLKLAARDFHPRNHVSFASQHEGAVAFTSETTITNPENAAESITKVYHDHCVQGTPGCEIIPEIHTARLDAIINKGTDANLESYSAFGPPFRNPRVRATRLHAMLQDAGITHVFCVGLSYNVCVLHSALDAAELGYTTFVIRDVTASRLDVEGLRATREALERGGVGVVEMGSAELEFARVDR</sequence>